<keyword evidence="1" id="KW-1133">Transmembrane helix</keyword>
<comment type="caution">
    <text evidence="2">The sequence shown here is derived from an EMBL/GenBank/DDBJ whole genome shotgun (WGS) entry which is preliminary data.</text>
</comment>
<protein>
    <submittedName>
        <fullName evidence="2">Uncharacterized protein</fullName>
    </submittedName>
</protein>
<accession>A0A9P9EJZ4</accession>
<dbReference type="EMBL" id="JAGMWT010000001">
    <property type="protein sequence ID" value="KAH7138441.1"/>
    <property type="molecule type" value="Genomic_DNA"/>
</dbReference>
<keyword evidence="1" id="KW-0812">Transmembrane</keyword>
<name>A0A9P9EJZ4_9PLEO</name>
<gene>
    <name evidence="2" type="ORF">B0J11DRAFT_563420</name>
</gene>
<evidence type="ECO:0000313" key="2">
    <source>
        <dbReference type="EMBL" id="KAH7138441.1"/>
    </source>
</evidence>
<sequence length="110" mass="12576">MERLCFFVNILADTQELQFWLTGVRTIVAVVLWVCVMFLDILFARYKEDFADEEAFGRIHVADVRWEAEEETHSVQEKEIGSQSGVPDYGTGVFALDCKVVGLVHYAEDI</sequence>
<evidence type="ECO:0000313" key="3">
    <source>
        <dbReference type="Proteomes" id="UP000700596"/>
    </source>
</evidence>
<keyword evidence="3" id="KW-1185">Reference proteome</keyword>
<keyword evidence="1" id="KW-0472">Membrane</keyword>
<feature type="transmembrane region" description="Helical" evidence="1">
    <location>
        <begin position="20"/>
        <end position="43"/>
    </location>
</feature>
<organism evidence="2 3">
    <name type="scientific">Dendryphion nanum</name>
    <dbReference type="NCBI Taxonomy" id="256645"/>
    <lineage>
        <taxon>Eukaryota</taxon>
        <taxon>Fungi</taxon>
        <taxon>Dikarya</taxon>
        <taxon>Ascomycota</taxon>
        <taxon>Pezizomycotina</taxon>
        <taxon>Dothideomycetes</taxon>
        <taxon>Pleosporomycetidae</taxon>
        <taxon>Pleosporales</taxon>
        <taxon>Torulaceae</taxon>
        <taxon>Dendryphion</taxon>
    </lineage>
</organism>
<reference evidence="2" key="1">
    <citation type="journal article" date="2021" name="Nat. Commun.">
        <title>Genetic determinants of endophytism in the Arabidopsis root mycobiome.</title>
        <authorList>
            <person name="Mesny F."/>
            <person name="Miyauchi S."/>
            <person name="Thiergart T."/>
            <person name="Pickel B."/>
            <person name="Atanasova L."/>
            <person name="Karlsson M."/>
            <person name="Huettel B."/>
            <person name="Barry K.W."/>
            <person name="Haridas S."/>
            <person name="Chen C."/>
            <person name="Bauer D."/>
            <person name="Andreopoulos W."/>
            <person name="Pangilinan J."/>
            <person name="LaButti K."/>
            <person name="Riley R."/>
            <person name="Lipzen A."/>
            <person name="Clum A."/>
            <person name="Drula E."/>
            <person name="Henrissat B."/>
            <person name="Kohler A."/>
            <person name="Grigoriev I.V."/>
            <person name="Martin F.M."/>
            <person name="Hacquard S."/>
        </authorList>
    </citation>
    <scope>NUCLEOTIDE SEQUENCE</scope>
    <source>
        <strain evidence="2">MPI-CAGE-CH-0243</strain>
    </source>
</reference>
<dbReference type="Proteomes" id="UP000700596">
    <property type="component" value="Unassembled WGS sequence"/>
</dbReference>
<proteinExistence type="predicted"/>
<evidence type="ECO:0000256" key="1">
    <source>
        <dbReference type="SAM" id="Phobius"/>
    </source>
</evidence>
<dbReference type="AlphaFoldDB" id="A0A9P9EJZ4"/>